<dbReference type="HOGENOM" id="CLU_2623425_0_0_1"/>
<evidence type="ECO:0000313" key="1">
    <source>
        <dbReference type="EMBL" id="KIM64436.1"/>
    </source>
</evidence>
<evidence type="ECO:0000313" key="2">
    <source>
        <dbReference type="Proteomes" id="UP000053989"/>
    </source>
</evidence>
<keyword evidence="2" id="KW-1185">Reference proteome</keyword>
<gene>
    <name evidence="1" type="ORF">SCLCIDRAFT_1213278</name>
</gene>
<sequence>MCKSPLDPVTIPPGSVDTSLPGTSISLPAFCTIGLDPGGLHHEKRLPFMLLVPKSSKYQFVVMSQLHKNLSGGTVWDL</sequence>
<dbReference type="AlphaFoldDB" id="A0A0C3E8Z0"/>
<reference evidence="1 2" key="1">
    <citation type="submission" date="2014-04" db="EMBL/GenBank/DDBJ databases">
        <authorList>
            <consortium name="DOE Joint Genome Institute"/>
            <person name="Kuo A."/>
            <person name="Kohler A."/>
            <person name="Nagy L.G."/>
            <person name="Floudas D."/>
            <person name="Copeland A."/>
            <person name="Barry K.W."/>
            <person name="Cichocki N."/>
            <person name="Veneault-Fourrey C."/>
            <person name="LaButti K."/>
            <person name="Lindquist E.A."/>
            <person name="Lipzen A."/>
            <person name="Lundell T."/>
            <person name="Morin E."/>
            <person name="Murat C."/>
            <person name="Sun H."/>
            <person name="Tunlid A."/>
            <person name="Henrissat B."/>
            <person name="Grigoriev I.V."/>
            <person name="Hibbett D.S."/>
            <person name="Martin F."/>
            <person name="Nordberg H.P."/>
            <person name="Cantor M.N."/>
            <person name="Hua S.X."/>
        </authorList>
    </citation>
    <scope>NUCLEOTIDE SEQUENCE [LARGE SCALE GENOMIC DNA]</scope>
    <source>
        <strain evidence="1 2">Foug A</strain>
    </source>
</reference>
<proteinExistence type="predicted"/>
<reference evidence="2" key="2">
    <citation type="submission" date="2015-01" db="EMBL/GenBank/DDBJ databases">
        <title>Evolutionary Origins and Diversification of the Mycorrhizal Mutualists.</title>
        <authorList>
            <consortium name="DOE Joint Genome Institute"/>
            <consortium name="Mycorrhizal Genomics Consortium"/>
            <person name="Kohler A."/>
            <person name="Kuo A."/>
            <person name="Nagy L.G."/>
            <person name="Floudas D."/>
            <person name="Copeland A."/>
            <person name="Barry K.W."/>
            <person name="Cichocki N."/>
            <person name="Veneault-Fourrey C."/>
            <person name="LaButti K."/>
            <person name="Lindquist E.A."/>
            <person name="Lipzen A."/>
            <person name="Lundell T."/>
            <person name="Morin E."/>
            <person name="Murat C."/>
            <person name="Riley R."/>
            <person name="Ohm R."/>
            <person name="Sun H."/>
            <person name="Tunlid A."/>
            <person name="Henrissat B."/>
            <person name="Grigoriev I.V."/>
            <person name="Hibbett D.S."/>
            <person name="Martin F."/>
        </authorList>
    </citation>
    <scope>NUCLEOTIDE SEQUENCE [LARGE SCALE GENOMIC DNA]</scope>
    <source>
        <strain evidence="2">Foug A</strain>
    </source>
</reference>
<protein>
    <submittedName>
        <fullName evidence="1">Uncharacterized protein</fullName>
    </submittedName>
</protein>
<dbReference type="EMBL" id="KN822028">
    <property type="protein sequence ID" value="KIM64436.1"/>
    <property type="molecule type" value="Genomic_DNA"/>
</dbReference>
<dbReference type="InParanoid" id="A0A0C3E8Z0"/>
<accession>A0A0C3E8Z0</accession>
<dbReference type="Proteomes" id="UP000053989">
    <property type="component" value="Unassembled WGS sequence"/>
</dbReference>
<name>A0A0C3E8Z0_9AGAM</name>
<organism evidence="1 2">
    <name type="scientific">Scleroderma citrinum Foug A</name>
    <dbReference type="NCBI Taxonomy" id="1036808"/>
    <lineage>
        <taxon>Eukaryota</taxon>
        <taxon>Fungi</taxon>
        <taxon>Dikarya</taxon>
        <taxon>Basidiomycota</taxon>
        <taxon>Agaricomycotina</taxon>
        <taxon>Agaricomycetes</taxon>
        <taxon>Agaricomycetidae</taxon>
        <taxon>Boletales</taxon>
        <taxon>Sclerodermatineae</taxon>
        <taxon>Sclerodermataceae</taxon>
        <taxon>Scleroderma</taxon>
    </lineage>
</organism>